<reference evidence="8 9" key="1">
    <citation type="submission" date="2020-08" db="EMBL/GenBank/DDBJ databases">
        <title>Sequencing the genomes of 1000 actinobacteria strains.</title>
        <authorList>
            <person name="Klenk H.-P."/>
        </authorList>
    </citation>
    <scope>NUCLEOTIDE SEQUENCE [LARGE SCALE GENOMIC DNA]</scope>
    <source>
        <strain evidence="8 9">DSM 105784</strain>
    </source>
</reference>
<keyword evidence="9" id="KW-1185">Reference proteome</keyword>
<dbReference type="RefSeq" id="WP_343061875.1">
    <property type="nucleotide sequence ID" value="NZ_JACHMJ010000001.1"/>
</dbReference>
<evidence type="ECO:0000259" key="7">
    <source>
        <dbReference type="PROSITE" id="PS50893"/>
    </source>
</evidence>
<dbReference type="EMBL" id="JACHMJ010000001">
    <property type="protein sequence ID" value="MBB5842516.1"/>
    <property type="molecule type" value="Genomic_DNA"/>
</dbReference>
<dbReference type="GO" id="GO:0005524">
    <property type="term" value="F:ATP binding"/>
    <property type="evidence" value="ECO:0007669"/>
    <property type="project" value="UniProtKB-KW"/>
</dbReference>
<evidence type="ECO:0000256" key="6">
    <source>
        <dbReference type="SAM" id="MobiDB-lite"/>
    </source>
</evidence>
<evidence type="ECO:0000256" key="2">
    <source>
        <dbReference type="ARBA" id="ARBA00022448"/>
    </source>
</evidence>
<dbReference type="InterPro" id="IPR003593">
    <property type="entry name" value="AAA+_ATPase"/>
</dbReference>
<keyword evidence="2" id="KW-0813">Transport</keyword>
<protein>
    <submittedName>
        <fullName evidence="8">ABC-2 type transport system ATP-binding protein</fullName>
    </submittedName>
</protein>
<keyword evidence="3" id="KW-0547">Nucleotide-binding</keyword>
<evidence type="ECO:0000313" key="9">
    <source>
        <dbReference type="Proteomes" id="UP000536685"/>
    </source>
</evidence>
<evidence type="ECO:0000256" key="3">
    <source>
        <dbReference type="ARBA" id="ARBA00022741"/>
    </source>
</evidence>
<dbReference type="GO" id="GO:0046677">
    <property type="term" value="P:response to antibiotic"/>
    <property type="evidence" value="ECO:0007669"/>
    <property type="project" value="UniProtKB-KW"/>
</dbReference>
<evidence type="ECO:0000256" key="4">
    <source>
        <dbReference type="ARBA" id="ARBA00022840"/>
    </source>
</evidence>
<feature type="compositionally biased region" description="Low complexity" evidence="6">
    <location>
        <begin position="51"/>
        <end position="101"/>
    </location>
</feature>
<feature type="compositionally biased region" description="Low complexity" evidence="6">
    <location>
        <begin position="197"/>
        <end position="232"/>
    </location>
</feature>
<dbReference type="Gene3D" id="3.40.50.300">
    <property type="entry name" value="P-loop containing nucleotide triphosphate hydrolases"/>
    <property type="match status" value="1"/>
</dbReference>
<keyword evidence="5" id="KW-0046">Antibiotic resistance</keyword>
<organism evidence="8 9">
    <name type="scientific">Conyzicola lurida</name>
    <dbReference type="NCBI Taxonomy" id="1172621"/>
    <lineage>
        <taxon>Bacteria</taxon>
        <taxon>Bacillati</taxon>
        <taxon>Actinomycetota</taxon>
        <taxon>Actinomycetes</taxon>
        <taxon>Micrococcales</taxon>
        <taxon>Microbacteriaceae</taxon>
        <taxon>Conyzicola</taxon>
    </lineage>
</organism>
<dbReference type="InterPro" id="IPR027417">
    <property type="entry name" value="P-loop_NTPase"/>
</dbReference>
<feature type="domain" description="ABC transporter" evidence="7">
    <location>
        <begin position="304"/>
        <end position="534"/>
    </location>
</feature>
<dbReference type="GO" id="GO:0005886">
    <property type="term" value="C:plasma membrane"/>
    <property type="evidence" value="ECO:0007669"/>
    <property type="project" value="UniProtKB-SubCell"/>
</dbReference>
<dbReference type="InterPro" id="IPR050763">
    <property type="entry name" value="ABC_transporter_ATP-binding"/>
</dbReference>
<evidence type="ECO:0000256" key="5">
    <source>
        <dbReference type="ARBA" id="ARBA00023251"/>
    </source>
</evidence>
<dbReference type="Pfam" id="PF00005">
    <property type="entry name" value="ABC_tran"/>
    <property type="match status" value="1"/>
</dbReference>
<accession>A0A841ALD8</accession>
<dbReference type="AlphaFoldDB" id="A0A841ALD8"/>
<feature type="compositionally biased region" description="Low complexity" evidence="6">
    <location>
        <begin position="109"/>
        <end position="125"/>
    </location>
</feature>
<feature type="compositionally biased region" description="Low complexity" evidence="6">
    <location>
        <begin position="133"/>
        <end position="155"/>
    </location>
</feature>
<sequence>MDSEPDLPEAQHEPQASPPAARKTTARKPATPRSTAARKPKTTGADAASDAAPTPGAPAKTPVKRTPTPRTTTASRAAAGATPAAAKPTPSPRKPTAAKPAAPKPTPAKPAAAKTAAAKPTTAKPAAKRAPAKPRGTAAPTAAEARAATDESVAALSVVTSPTVAPSEPVNVSEPANVTEVPEAPGTTTPPRKPATKRTTTSRSRTRTTITADPVVESEAPASQPEPEVEVTVPVPEPEVEVETTEPEPEAAEAVVLEPEIVEAIENLAVVEEVAPETPAAETPAAATPATDVAVAETPREIVLKITGLVKRFDDTTAVAGIDLDIAAGSFFGIVGPNGAGKTTTLSMVTGLLRPDAGTVTVHGADVWSNPVVAKRTMGVLPDRLRLFDRLTGAQLLYYSGILHGLDKKVVRSRSADLAVAFGLEDSLDRLVTDYSAGMTKKVAIAAAMIHSPRLLVLDEPFESVDPVSAANVVEILQKYVAAGGTVVMSSHTMSLIERICDSVAVVVNGAVLATGTMDQVRDGKSLEDRFVELAGGRKAAEGMEWLHKFSD</sequence>
<keyword evidence="4 8" id="KW-0067">ATP-binding</keyword>
<dbReference type="PANTHER" id="PTHR42711:SF19">
    <property type="entry name" value="DOXORUBICIN RESISTANCE ATP-BINDING PROTEIN DRRA"/>
    <property type="match status" value="1"/>
</dbReference>
<comment type="subcellular location">
    <subcellularLocation>
        <location evidence="1">Cell membrane</location>
        <topology evidence="1">Peripheral membrane protein</topology>
    </subcellularLocation>
</comment>
<dbReference type="PANTHER" id="PTHR42711">
    <property type="entry name" value="ABC TRANSPORTER ATP-BINDING PROTEIN"/>
    <property type="match status" value="1"/>
</dbReference>
<dbReference type="SUPFAM" id="SSF52540">
    <property type="entry name" value="P-loop containing nucleoside triphosphate hydrolases"/>
    <property type="match status" value="1"/>
</dbReference>
<dbReference type="InterPro" id="IPR003439">
    <property type="entry name" value="ABC_transporter-like_ATP-bd"/>
</dbReference>
<dbReference type="SMART" id="SM00382">
    <property type="entry name" value="AAA"/>
    <property type="match status" value="1"/>
</dbReference>
<name>A0A841ALD8_9MICO</name>
<dbReference type="CDD" id="cd03230">
    <property type="entry name" value="ABC_DR_subfamily_A"/>
    <property type="match status" value="1"/>
</dbReference>
<proteinExistence type="predicted"/>
<dbReference type="Proteomes" id="UP000536685">
    <property type="component" value="Unassembled WGS sequence"/>
</dbReference>
<comment type="caution">
    <text evidence="8">The sequence shown here is derived from an EMBL/GenBank/DDBJ whole genome shotgun (WGS) entry which is preliminary data.</text>
</comment>
<dbReference type="GO" id="GO:0016887">
    <property type="term" value="F:ATP hydrolysis activity"/>
    <property type="evidence" value="ECO:0007669"/>
    <property type="project" value="InterPro"/>
</dbReference>
<feature type="region of interest" description="Disordered" evidence="6">
    <location>
        <begin position="1"/>
        <end position="232"/>
    </location>
</feature>
<gene>
    <name evidence="8" type="ORF">HD599_000839</name>
</gene>
<evidence type="ECO:0000313" key="8">
    <source>
        <dbReference type="EMBL" id="MBB5842516.1"/>
    </source>
</evidence>
<dbReference type="PROSITE" id="PS50893">
    <property type="entry name" value="ABC_TRANSPORTER_2"/>
    <property type="match status" value="1"/>
</dbReference>
<evidence type="ECO:0000256" key="1">
    <source>
        <dbReference type="ARBA" id="ARBA00004202"/>
    </source>
</evidence>
<feature type="compositionally biased region" description="Low complexity" evidence="6">
    <location>
        <begin position="18"/>
        <end position="33"/>
    </location>
</feature>